<evidence type="ECO:0000313" key="1">
    <source>
        <dbReference type="EMBL" id="CAG8701913.1"/>
    </source>
</evidence>
<dbReference type="Proteomes" id="UP000789366">
    <property type="component" value="Unassembled WGS sequence"/>
</dbReference>
<protein>
    <submittedName>
        <fullName evidence="1">16643_t:CDS:1</fullName>
    </submittedName>
</protein>
<sequence>IISTKDAALISNWIDNKQEKHYHFKDIPFKFDLIYYASLENFSIDKFYNKYDNKESTVSIIKVRNSGEIIGEYNPLNWHSMKLMKNKNLPSNVYNDYK</sequence>
<feature type="non-terminal residue" evidence="1">
    <location>
        <position position="1"/>
    </location>
</feature>
<accession>A0ACA9PI86</accession>
<proteinExistence type="predicted"/>
<feature type="non-terminal residue" evidence="1">
    <location>
        <position position="98"/>
    </location>
</feature>
<organism evidence="1 2">
    <name type="scientific">Cetraspora pellucida</name>
    <dbReference type="NCBI Taxonomy" id="1433469"/>
    <lineage>
        <taxon>Eukaryota</taxon>
        <taxon>Fungi</taxon>
        <taxon>Fungi incertae sedis</taxon>
        <taxon>Mucoromycota</taxon>
        <taxon>Glomeromycotina</taxon>
        <taxon>Glomeromycetes</taxon>
        <taxon>Diversisporales</taxon>
        <taxon>Gigasporaceae</taxon>
        <taxon>Cetraspora</taxon>
    </lineage>
</organism>
<dbReference type="EMBL" id="CAJVPW010023616">
    <property type="protein sequence ID" value="CAG8701913.1"/>
    <property type="molecule type" value="Genomic_DNA"/>
</dbReference>
<keyword evidence="2" id="KW-1185">Reference proteome</keyword>
<gene>
    <name evidence="1" type="ORF">SPELUC_LOCUS11319</name>
</gene>
<name>A0ACA9PI86_9GLOM</name>
<evidence type="ECO:0000313" key="2">
    <source>
        <dbReference type="Proteomes" id="UP000789366"/>
    </source>
</evidence>
<reference evidence="1" key="1">
    <citation type="submission" date="2021-06" db="EMBL/GenBank/DDBJ databases">
        <authorList>
            <person name="Kallberg Y."/>
            <person name="Tangrot J."/>
            <person name="Rosling A."/>
        </authorList>
    </citation>
    <scope>NUCLEOTIDE SEQUENCE</scope>
    <source>
        <strain evidence="1">28 12/20/2015</strain>
    </source>
</reference>
<comment type="caution">
    <text evidence="1">The sequence shown here is derived from an EMBL/GenBank/DDBJ whole genome shotgun (WGS) entry which is preliminary data.</text>
</comment>